<dbReference type="EMBL" id="AE000513">
    <property type="protein sequence ID" value="AAF12013.1"/>
    <property type="molecule type" value="Genomic_DNA"/>
</dbReference>
<evidence type="ECO:0000256" key="5">
    <source>
        <dbReference type="ARBA" id="ARBA00022692"/>
    </source>
</evidence>
<evidence type="ECO:0000313" key="9">
    <source>
        <dbReference type="EMBL" id="AAF12013.1"/>
    </source>
</evidence>
<keyword evidence="4" id="KW-1003">Cell membrane</keyword>
<evidence type="ECO:0000256" key="8">
    <source>
        <dbReference type="SAM" id="Phobius"/>
    </source>
</evidence>
<comment type="similarity">
    <text evidence="2">Belongs to the BioY family.</text>
</comment>
<sequence length="229" mass="23835">MQAVACQSLSEIVPFSFSHSTHLLNEGGRVTMPRVTPHNPSAMTTKDIVYIALFAAIMAALAVVPPITLATGVPISAQALGPMLAGAVLGARRGALSMVLFLVLVAAGLPLLVGGRGGISAFAGPTAGFLISWPIAAFVIGLLVERNWARLNFALAFAIIFVSSVVIMYGIGNAWLSYSAPMSYLKATIAAGPFLPGDLLKSVLAALVAVTVKRSYPIIRVRPAVQPAR</sequence>
<dbReference type="AlphaFoldDB" id="Q9RRL8"/>
<dbReference type="PaxDb" id="243230-DR_2470"/>
<dbReference type="STRING" id="243230.DR_2470"/>
<dbReference type="GO" id="GO:0015225">
    <property type="term" value="F:biotin transmembrane transporter activity"/>
    <property type="evidence" value="ECO:0007669"/>
    <property type="project" value="InterPro"/>
</dbReference>
<reference evidence="9 10" key="1">
    <citation type="journal article" date="1999" name="Science">
        <title>Genome sequence of the radioresistant bacterium Deinococcus radiodurans R1.</title>
        <authorList>
            <person name="White O."/>
            <person name="Eisen J.A."/>
            <person name="Heidelberg J.F."/>
            <person name="Hickey E.K."/>
            <person name="Peterson J.D."/>
            <person name="Dodson R.J."/>
            <person name="Haft D.H."/>
            <person name="Gwinn M.L."/>
            <person name="Nelson W.C."/>
            <person name="Richardson D.L."/>
            <person name="Moffat K.S."/>
            <person name="Qin H."/>
            <person name="Jiang L."/>
            <person name="Pamphile W."/>
            <person name="Crosby M."/>
            <person name="Shen M."/>
            <person name="Vamathevan J.J."/>
            <person name="Lam P."/>
            <person name="McDonald L."/>
            <person name="Utterback T."/>
            <person name="Zalewski C."/>
            <person name="Makarova K.S."/>
            <person name="Aravind L."/>
            <person name="Daly M.J."/>
            <person name="Minton K.W."/>
            <person name="Fleischmann R.D."/>
            <person name="Ketchum K.A."/>
            <person name="Nelson K.E."/>
            <person name="Salzberg S."/>
            <person name="Smith H.O."/>
            <person name="Venter J.C."/>
            <person name="Fraser C.M."/>
        </authorList>
    </citation>
    <scope>NUCLEOTIDE SEQUENCE [LARGE SCALE GENOMIC DNA]</scope>
    <source>
        <strain evidence="10">ATCC 13939 / DSM 20539 / JCM 16871 / LMG 4051 / NBRC 15346 / NCIMB 9279 / R1 / VKM B-1422</strain>
    </source>
</reference>
<feature type="transmembrane region" description="Helical" evidence="8">
    <location>
        <begin position="191"/>
        <end position="212"/>
    </location>
</feature>
<evidence type="ECO:0000256" key="1">
    <source>
        <dbReference type="ARBA" id="ARBA00004651"/>
    </source>
</evidence>
<evidence type="ECO:0000256" key="4">
    <source>
        <dbReference type="ARBA" id="ARBA00022475"/>
    </source>
</evidence>
<dbReference type="PATRIC" id="fig|243230.17.peg.2706"/>
<dbReference type="FunCoup" id="Q9RRL8">
    <property type="interactions" value="104"/>
</dbReference>
<dbReference type="PANTHER" id="PTHR34295:SF4">
    <property type="entry name" value="BIOTIN TRANSPORTER BIOY-RELATED"/>
    <property type="match status" value="1"/>
</dbReference>
<evidence type="ECO:0000256" key="6">
    <source>
        <dbReference type="ARBA" id="ARBA00022989"/>
    </source>
</evidence>
<evidence type="ECO:0000256" key="3">
    <source>
        <dbReference type="ARBA" id="ARBA00022448"/>
    </source>
</evidence>
<protein>
    <submittedName>
        <fullName evidence="9">Biotin synthase, putative</fullName>
    </submittedName>
</protein>
<dbReference type="HOGENOM" id="CLU_077931_0_1_0"/>
<dbReference type="KEGG" id="dra:DR_2470"/>
<evidence type="ECO:0000256" key="2">
    <source>
        <dbReference type="ARBA" id="ARBA00010692"/>
    </source>
</evidence>
<dbReference type="GO" id="GO:0005886">
    <property type="term" value="C:plasma membrane"/>
    <property type="evidence" value="ECO:0007669"/>
    <property type="project" value="UniProtKB-SubCell"/>
</dbReference>
<keyword evidence="7 8" id="KW-0472">Membrane</keyword>
<dbReference type="Pfam" id="PF02632">
    <property type="entry name" value="BioY"/>
    <property type="match status" value="1"/>
</dbReference>
<keyword evidence="5 8" id="KW-0812">Transmembrane</keyword>
<feature type="transmembrane region" description="Helical" evidence="8">
    <location>
        <begin position="119"/>
        <end position="144"/>
    </location>
</feature>
<comment type="subcellular location">
    <subcellularLocation>
        <location evidence="1">Cell membrane</location>
        <topology evidence="1">Multi-pass membrane protein</topology>
    </subcellularLocation>
</comment>
<evidence type="ECO:0000256" key="7">
    <source>
        <dbReference type="ARBA" id="ARBA00023136"/>
    </source>
</evidence>
<keyword evidence="10" id="KW-1185">Reference proteome</keyword>
<dbReference type="OrthoDB" id="9803495at2"/>
<evidence type="ECO:0000313" key="10">
    <source>
        <dbReference type="Proteomes" id="UP000002524"/>
    </source>
</evidence>
<dbReference type="eggNOG" id="COG1268">
    <property type="taxonomic scope" value="Bacteria"/>
</dbReference>
<gene>
    <name evidence="9" type="ordered locus">DR_2470</name>
</gene>
<keyword evidence="6 8" id="KW-1133">Transmembrane helix</keyword>
<feature type="transmembrane region" description="Helical" evidence="8">
    <location>
        <begin position="94"/>
        <end position="113"/>
    </location>
</feature>
<accession>Q9RRL8</accession>
<organism evidence="9 10">
    <name type="scientific">Deinococcus radiodurans (strain ATCC 13939 / DSM 20539 / JCM 16871 / CCUG 27074 / LMG 4051 / NBRC 15346 / NCIMB 9279 / VKM B-1422 / R1)</name>
    <dbReference type="NCBI Taxonomy" id="243230"/>
    <lineage>
        <taxon>Bacteria</taxon>
        <taxon>Thermotogati</taxon>
        <taxon>Deinococcota</taxon>
        <taxon>Deinococci</taxon>
        <taxon>Deinococcales</taxon>
        <taxon>Deinococcaceae</taxon>
        <taxon>Deinococcus</taxon>
    </lineage>
</organism>
<keyword evidence="3" id="KW-0813">Transport</keyword>
<dbReference type="Gene3D" id="1.10.1760.20">
    <property type="match status" value="1"/>
</dbReference>
<proteinExistence type="inferred from homology"/>
<dbReference type="InterPro" id="IPR003784">
    <property type="entry name" value="BioY"/>
</dbReference>
<dbReference type="PIR" id="C75270">
    <property type="entry name" value="C75270"/>
</dbReference>
<dbReference type="PANTHER" id="PTHR34295">
    <property type="entry name" value="BIOTIN TRANSPORTER BIOY"/>
    <property type="match status" value="1"/>
</dbReference>
<dbReference type="InParanoid" id="Q9RRL8"/>
<dbReference type="EnsemblBacteria" id="AAF12013">
    <property type="protein sequence ID" value="AAF12013"/>
    <property type="gene ID" value="DR_2470"/>
</dbReference>
<dbReference type="Proteomes" id="UP000002524">
    <property type="component" value="Chromosome 1"/>
</dbReference>
<name>Q9RRL8_DEIRA</name>
<feature type="transmembrane region" description="Helical" evidence="8">
    <location>
        <begin position="151"/>
        <end position="171"/>
    </location>
</feature>
<feature type="transmembrane region" description="Helical" evidence="8">
    <location>
        <begin position="48"/>
        <end position="73"/>
    </location>
</feature>